<dbReference type="Proteomes" id="UP000515152">
    <property type="component" value="Chromosome 11"/>
</dbReference>
<evidence type="ECO:0000313" key="16">
    <source>
        <dbReference type="RefSeq" id="XP_042564979.1"/>
    </source>
</evidence>
<evidence type="ECO:0000256" key="9">
    <source>
        <dbReference type="ARBA" id="ARBA00023157"/>
    </source>
</evidence>
<dbReference type="KEGG" id="char:122133263"/>
<dbReference type="GO" id="GO:0051897">
    <property type="term" value="P:positive regulation of phosphatidylinositol 3-kinase/protein kinase B signal transduction"/>
    <property type="evidence" value="ECO:0007669"/>
    <property type="project" value="InterPro"/>
</dbReference>
<keyword evidence="10" id="KW-0325">Glycoprotein</keyword>
<dbReference type="CTD" id="10870"/>
<evidence type="ECO:0000256" key="13">
    <source>
        <dbReference type="SAM" id="Phobius"/>
    </source>
</evidence>
<evidence type="ECO:0000256" key="5">
    <source>
        <dbReference type="ARBA" id="ARBA00022692"/>
    </source>
</evidence>
<proteinExistence type="inferred from homology"/>
<protein>
    <recommendedName>
        <fullName evidence="3">Hematopoietic cell signal transducer</fullName>
    </recommendedName>
    <alternativeName>
        <fullName evidence="12">DNAX-activation protein 10</fullName>
    </alternativeName>
    <alternativeName>
        <fullName evidence="11">Membrane protein DAP10</fullName>
    </alternativeName>
</protein>
<dbReference type="RefSeq" id="XP_042564979.1">
    <property type="nucleotide sequence ID" value="XM_042709045.1"/>
</dbReference>
<evidence type="ECO:0000256" key="3">
    <source>
        <dbReference type="ARBA" id="ARBA00018050"/>
    </source>
</evidence>
<evidence type="ECO:0000256" key="8">
    <source>
        <dbReference type="ARBA" id="ARBA00023136"/>
    </source>
</evidence>
<evidence type="ECO:0000256" key="6">
    <source>
        <dbReference type="ARBA" id="ARBA00022729"/>
    </source>
</evidence>
<keyword evidence="5 13" id="KW-0812">Transmembrane</keyword>
<comment type="subcellular location">
    <subcellularLocation>
        <location evidence="1">Membrane</location>
        <topology evidence="1">Single-pass type I membrane protein</topology>
    </subcellularLocation>
</comment>
<dbReference type="Pfam" id="PF07213">
    <property type="entry name" value="DAP10"/>
    <property type="match status" value="1"/>
</dbReference>
<dbReference type="GO" id="GO:0016020">
    <property type="term" value="C:membrane"/>
    <property type="evidence" value="ECO:0007669"/>
    <property type="project" value="UniProtKB-SubCell"/>
</dbReference>
<dbReference type="GO" id="GO:0050776">
    <property type="term" value="P:regulation of immune response"/>
    <property type="evidence" value="ECO:0007669"/>
    <property type="project" value="InterPro"/>
</dbReference>
<dbReference type="OrthoDB" id="8670797at2759"/>
<evidence type="ECO:0000256" key="14">
    <source>
        <dbReference type="SAM" id="SignalP"/>
    </source>
</evidence>
<evidence type="ECO:0000256" key="7">
    <source>
        <dbReference type="ARBA" id="ARBA00022989"/>
    </source>
</evidence>
<dbReference type="InterPro" id="IPR009861">
    <property type="entry name" value="HCST"/>
</dbReference>
<reference evidence="16" key="1">
    <citation type="submission" date="2025-08" db="UniProtKB">
        <authorList>
            <consortium name="RefSeq"/>
        </authorList>
    </citation>
    <scope>IDENTIFICATION</scope>
</reference>
<dbReference type="PANTHER" id="PTHR21409">
    <property type="entry name" value="HEMATOPOIETIC CELL SIGNAL TRANSDUCER"/>
    <property type="match status" value="1"/>
</dbReference>
<dbReference type="GO" id="GO:0043548">
    <property type="term" value="F:phosphatidylinositol 3-kinase binding"/>
    <property type="evidence" value="ECO:0007669"/>
    <property type="project" value="InterPro"/>
</dbReference>
<keyword evidence="7 13" id="KW-1133">Transmembrane helix</keyword>
<evidence type="ECO:0000256" key="12">
    <source>
        <dbReference type="ARBA" id="ARBA00031263"/>
    </source>
</evidence>
<feature type="chain" id="PRO_5035478109" description="Hematopoietic cell signal transducer" evidence="14">
    <location>
        <begin position="21"/>
        <end position="84"/>
    </location>
</feature>
<organism evidence="15 16">
    <name type="scientific">Clupea harengus</name>
    <name type="common">Atlantic herring</name>
    <dbReference type="NCBI Taxonomy" id="7950"/>
    <lineage>
        <taxon>Eukaryota</taxon>
        <taxon>Metazoa</taxon>
        <taxon>Chordata</taxon>
        <taxon>Craniata</taxon>
        <taxon>Vertebrata</taxon>
        <taxon>Euteleostomi</taxon>
        <taxon>Actinopterygii</taxon>
        <taxon>Neopterygii</taxon>
        <taxon>Teleostei</taxon>
        <taxon>Clupei</taxon>
        <taxon>Clupeiformes</taxon>
        <taxon>Clupeoidei</taxon>
        <taxon>Clupeidae</taxon>
        <taxon>Clupea</taxon>
    </lineage>
</organism>
<keyword evidence="6 14" id="KW-0732">Signal</keyword>
<accession>A0A8M1KTM4</accession>
<evidence type="ECO:0000256" key="11">
    <source>
        <dbReference type="ARBA" id="ARBA00031053"/>
    </source>
</evidence>
<evidence type="ECO:0000256" key="2">
    <source>
        <dbReference type="ARBA" id="ARBA00006724"/>
    </source>
</evidence>
<sequence>MASNTLLLFLLLCVHEGTMANQASIQEDAPCYRIEPVTLVCVVISDIVLTVAIVLITYFCASRRRRQTYNAEKVYMNVRANCKK</sequence>
<dbReference type="GeneID" id="122133263"/>
<name>A0A8M1KTM4_CLUHA</name>
<evidence type="ECO:0000313" key="15">
    <source>
        <dbReference type="Proteomes" id="UP000515152"/>
    </source>
</evidence>
<keyword evidence="9" id="KW-1015">Disulfide bond</keyword>
<feature type="transmembrane region" description="Helical" evidence="13">
    <location>
        <begin position="36"/>
        <end position="61"/>
    </location>
</feature>
<dbReference type="AlphaFoldDB" id="A0A8M1KTM4"/>
<keyword evidence="8 13" id="KW-0472">Membrane</keyword>
<keyword evidence="4" id="KW-0597">Phosphoprotein</keyword>
<feature type="signal peptide" evidence="14">
    <location>
        <begin position="1"/>
        <end position="20"/>
    </location>
</feature>
<evidence type="ECO:0000256" key="10">
    <source>
        <dbReference type="ARBA" id="ARBA00023180"/>
    </source>
</evidence>
<dbReference type="GO" id="GO:0005102">
    <property type="term" value="F:signaling receptor binding"/>
    <property type="evidence" value="ECO:0007669"/>
    <property type="project" value="InterPro"/>
</dbReference>
<gene>
    <name evidence="16" type="primary">hcst</name>
</gene>
<dbReference type="PANTHER" id="PTHR21409:SF1">
    <property type="entry name" value="HEMATOPOIETIC CELL SIGNAL TRANSDUCER"/>
    <property type="match status" value="1"/>
</dbReference>
<evidence type="ECO:0000256" key="4">
    <source>
        <dbReference type="ARBA" id="ARBA00022553"/>
    </source>
</evidence>
<keyword evidence="15" id="KW-1185">Reference proteome</keyword>
<evidence type="ECO:0000256" key="1">
    <source>
        <dbReference type="ARBA" id="ARBA00004479"/>
    </source>
</evidence>
<comment type="similarity">
    <text evidence="2">Belongs to the DAP10 family.</text>
</comment>